<dbReference type="PANTHER" id="PTHR42698:SF1">
    <property type="entry name" value="GTPASE ERA, MITOCHONDRIAL"/>
    <property type="match status" value="1"/>
</dbReference>
<dbReference type="InterPro" id="IPR006073">
    <property type="entry name" value="GTP-bd"/>
</dbReference>
<dbReference type="InterPro" id="IPR027417">
    <property type="entry name" value="P-loop_NTPase"/>
</dbReference>
<name>A0A0A8R237_9ACTN</name>
<dbReference type="OMA" id="TPWLRLW"/>
<proteinExistence type="predicted"/>
<evidence type="ECO:0000256" key="1">
    <source>
        <dbReference type="SAM" id="Phobius"/>
    </source>
</evidence>
<dbReference type="Pfam" id="PF01926">
    <property type="entry name" value="MMR_HSR1"/>
    <property type="match status" value="1"/>
</dbReference>
<dbReference type="Gene3D" id="3.40.50.300">
    <property type="entry name" value="P-loop containing nucleotide triphosphate hydrolases"/>
    <property type="match status" value="1"/>
</dbReference>
<feature type="transmembrane region" description="Helical" evidence="1">
    <location>
        <begin position="473"/>
        <end position="493"/>
    </location>
</feature>
<dbReference type="GO" id="GO:0000028">
    <property type="term" value="P:ribosomal small subunit assembly"/>
    <property type="evidence" value="ECO:0007669"/>
    <property type="project" value="TreeGrafter"/>
</dbReference>
<keyword evidence="1" id="KW-0472">Membrane</keyword>
<dbReference type="GO" id="GO:0019843">
    <property type="term" value="F:rRNA binding"/>
    <property type="evidence" value="ECO:0007669"/>
    <property type="project" value="TreeGrafter"/>
</dbReference>
<dbReference type="OrthoDB" id="974105at2"/>
<dbReference type="GO" id="GO:0005829">
    <property type="term" value="C:cytosol"/>
    <property type="evidence" value="ECO:0007669"/>
    <property type="project" value="TreeGrafter"/>
</dbReference>
<keyword evidence="1" id="KW-0812">Transmembrane</keyword>
<feature type="transmembrane region" description="Helical" evidence="1">
    <location>
        <begin position="435"/>
        <end position="453"/>
    </location>
</feature>
<feature type="domain" description="G" evidence="2">
    <location>
        <begin position="60"/>
        <end position="172"/>
    </location>
</feature>
<evidence type="ECO:0000313" key="4">
    <source>
        <dbReference type="Proteomes" id="UP000250080"/>
    </source>
</evidence>
<dbReference type="GO" id="GO:0005525">
    <property type="term" value="F:GTP binding"/>
    <property type="evidence" value="ECO:0007669"/>
    <property type="project" value="InterPro"/>
</dbReference>
<dbReference type="GO" id="GO:0043024">
    <property type="term" value="F:ribosomal small subunit binding"/>
    <property type="evidence" value="ECO:0007669"/>
    <property type="project" value="TreeGrafter"/>
</dbReference>
<dbReference type="AlphaFoldDB" id="A0A0A8R237"/>
<evidence type="ECO:0000259" key="2">
    <source>
        <dbReference type="Pfam" id="PF01926"/>
    </source>
</evidence>
<dbReference type="EMBL" id="LT618793">
    <property type="protein sequence ID" value="SCQ79823.1"/>
    <property type="molecule type" value="Genomic_DNA"/>
</dbReference>
<reference evidence="3 4" key="1">
    <citation type="submission" date="2016-09" db="EMBL/GenBank/DDBJ databases">
        <authorList>
            <person name="Laine KS P."/>
        </authorList>
    </citation>
    <scope>NUCLEOTIDE SEQUENCE [LARGE SCALE GENOMIC DNA]</scope>
    <source>
        <strain evidence="3">PFRJS-23</strain>
    </source>
</reference>
<keyword evidence="1" id="KW-1133">Transmembrane helix</keyword>
<organism evidence="3 4">
    <name type="scientific">Propionibacterium freudenreichii</name>
    <dbReference type="NCBI Taxonomy" id="1744"/>
    <lineage>
        <taxon>Bacteria</taxon>
        <taxon>Bacillati</taxon>
        <taxon>Actinomycetota</taxon>
        <taxon>Actinomycetes</taxon>
        <taxon>Propionibacteriales</taxon>
        <taxon>Propionibacteriaceae</taxon>
        <taxon>Propionibacterium</taxon>
    </lineage>
</organism>
<gene>
    <name evidence="3" type="ORF">PFR_JS23_1494</name>
</gene>
<protein>
    <submittedName>
        <fullName evidence="3">Dynamin domain protein</fullName>
    </submittedName>
</protein>
<dbReference type="Proteomes" id="UP000250080">
    <property type="component" value="Chromosome I"/>
</dbReference>
<dbReference type="PANTHER" id="PTHR42698">
    <property type="entry name" value="GTPASE ERA"/>
    <property type="match status" value="1"/>
</dbReference>
<dbReference type="RefSeq" id="WP_013160706.1">
    <property type="nucleotide sequence ID" value="NZ_CCYN01000037.1"/>
</dbReference>
<dbReference type="SUPFAM" id="SSF52540">
    <property type="entry name" value="P-loop containing nucleoside triphosphate hydrolases"/>
    <property type="match status" value="1"/>
</dbReference>
<accession>A0A0A8R237</accession>
<evidence type="ECO:0000313" key="3">
    <source>
        <dbReference type="EMBL" id="SCQ79823.1"/>
    </source>
</evidence>
<dbReference type="InterPro" id="IPR005662">
    <property type="entry name" value="GTPase_Era-like"/>
</dbReference>
<sequence>MIFGRRQKSGQVPLGERITALSQAADLCRGRVDDALVDAALQAAQRADERLGLGGEYTVVALAGATGSGKSSLFNGLAGAQIATAGVRRPTTDRTLAAWWGDTEPAELLDWLNVPVRRPLGRGRPELSGLVLLDLPDFDSTSARHRVEVERLLGLVDMFIWVVDPQKYADAALHERYLAPLAAHAGVMTVVLNQADRLTPEELRAASGDLRRLVDADGLGSTPLMVTSAMSGLGVDDLRRRIARAVRDRKVVTERLATDIDQAAVALAGQLGEPATMRLPRERLDALDQALAEAAGIPLVTRAVLVSSRHRGSLATGWPVLSWLGRFRPDPLRRLHLDLPALRGRGTGQQANPPAQVQRTALTGASGGVQAAQVSRAVRALSDDASRGLPAGWATAVRAASVSHADGLADALDHAVATTGLAMGRGRRWWGVVRIVQWFLFAVLVVGAGWMIINALLGGDLLPVPRWRQMPVPVLLMVGSALGGIVVAGLARLGVEVGARHRSADAQEALMLAVARVTDVAVIAPVESELERYEQARQAVATAKGEQ</sequence>